<sequence length="75" mass="8540">MRILTDKQIKDVLKKMALNHMYAVAAIRKAENEGSNQFKGCVDMMTNNVIQSARILAGLKGEEWMVDKILKRTKC</sequence>
<comment type="caution">
    <text evidence="2">The sequence shown here is derived from an EMBL/GenBank/DDBJ whole genome shotgun (WGS) entry which is preliminary data.</text>
</comment>
<organism evidence="2">
    <name type="scientific">gut metagenome</name>
    <dbReference type="NCBI Taxonomy" id="749906"/>
    <lineage>
        <taxon>unclassified sequences</taxon>
        <taxon>metagenomes</taxon>
        <taxon>organismal metagenomes</taxon>
    </lineage>
</organism>
<evidence type="ECO:0000256" key="1">
    <source>
        <dbReference type="ARBA" id="ARBA00022737"/>
    </source>
</evidence>
<protein>
    <submittedName>
        <fullName evidence="2">Uncharacterized protein</fullName>
    </submittedName>
</protein>
<dbReference type="InterPro" id="IPR018195">
    <property type="entry name" value="Transferrin_Fe_BS"/>
</dbReference>
<dbReference type="EMBL" id="AMCI01005002">
    <property type="protein sequence ID" value="EJW96979.1"/>
    <property type="molecule type" value="Genomic_DNA"/>
</dbReference>
<reference evidence="2" key="1">
    <citation type="journal article" date="2012" name="PLoS ONE">
        <title>Gene sets for utilization of primary and secondary nutrition supplies in the distal gut of endangered iberian lynx.</title>
        <authorList>
            <person name="Alcaide M."/>
            <person name="Messina E."/>
            <person name="Richter M."/>
            <person name="Bargiela R."/>
            <person name="Peplies J."/>
            <person name="Huws S.A."/>
            <person name="Newbold C.J."/>
            <person name="Golyshin P.N."/>
            <person name="Simon M.A."/>
            <person name="Lopez G."/>
            <person name="Yakimov M.M."/>
            <person name="Ferrer M."/>
        </authorList>
    </citation>
    <scope>NUCLEOTIDE SEQUENCE</scope>
</reference>
<proteinExistence type="predicted"/>
<evidence type="ECO:0000313" key="2">
    <source>
        <dbReference type="EMBL" id="EJW96979.1"/>
    </source>
</evidence>
<dbReference type="PROSITE" id="PS00205">
    <property type="entry name" value="TRANSFERRIN_LIKE_1"/>
    <property type="match status" value="1"/>
</dbReference>
<keyword evidence="1" id="KW-0677">Repeat</keyword>
<name>J9GC53_9ZZZZ</name>
<accession>J9GC53</accession>
<gene>
    <name evidence="2" type="ORF">EVA_14914</name>
</gene>
<dbReference type="AlphaFoldDB" id="J9GC53"/>
<dbReference type="GO" id="GO:0005576">
    <property type="term" value="C:extracellular region"/>
    <property type="evidence" value="ECO:0007669"/>
    <property type="project" value="InterPro"/>
</dbReference>